<dbReference type="EMBL" id="JAUJEB010000002">
    <property type="protein sequence ID" value="MDN5213265.1"/>
    <property type="molecule type" value="Genomic_DNA"/>
</dbReference>
<dbReference type="SUPFAM" id="SSF52540">
    <property type="entry name" value="P-loop containing nucleoside triphosphate hydrolases"/>
    <property type="match status" value="1"/>
</dbReference>
<organism evidence="1 2">
    <name type="scientific">Agaribacillus aureus</name>
    <dbReference type="NCBI Taxonomy" id="3051825"/>
    <lineage>
        <taxon>Bacteria</taxon>
        <taxon>Pseudomonadati</taxon>
        <taxon>Bacteroidota</taxon>
        <taxon>Cytophagia</taxon>
        <taxon>Cytophagales</taxon>
        <taxon>Splendidivirgaceae</taxon>
        <taxon>Agaribacillus</taxon>
    </lineage>
</organism>
<keyword evidence="2" id="KW-1185">Reference proteome</keyword>
<evidence type="ECO:0000313" key="1">
    <source>
        <dbReference type="EMBL" id="MDN5213265.1"/>
    </source>
</evidence>
<evidence type="ECO:0000313" key="2">
    <source>
        <dbReference type="Proteomes" id="UP001172083"/>
    </source>
</evidence>
<accession>A0ABT8L692</accession>
<evidence type="ECO:0008006" key="3">
    <source>
        <dbReference type="Google" id="ProtNLM"/>
    </source>
</evidence>
<name>A0ABT8L692_9BACT</name>
<dbReference type="InterPro" id="IPR027417">
    <property type="entry name" value="P-loop_NTPase"/>
</dbReference>
<reference evidence="1" key="1">
    <citation type="submission" date="2023-06" db="EMBL/GenBank/DDBJ databases">
        <title>Genomic of Agaribacillus aureum.</title>
        <authorList>
            <person name="Wang G."/>
        </authorList>
    </citation>
    <scope>NUCLEOTIDE SEQUENCE</scope>
    <source>
        <strain evidence="1">BMA12</strain>
    </source>
</reference>
<comment type="caution">
    <text evidence="1">The sequence shown here is derived from an EMBL/GenBank/DDBJ whole genome shotgun (WGS) entry which is preliminary data.</text>
</comment>
<dbReference type="Gene3D" id="3.40.50.300">
    <property type="entry name" value="P-loop containing nucleotide triphosphate hydrolases"/>
    <property type="match status" value="1"/>
</dbReference>
<dbReference type="Proteomes" id="UP001172083">
    <property type="component" value="Unassembled WGS sequence"/>
</dbReference>
<gene>
    <name evidence="1" type="ORF">QQ020_14445</name>
</gene>
<sequence>MKTKYSPSVNIIRDARYKLNYTVTPNARKIVNQINDLFHKGFHSFNIIGSYGTGKSSFLWAFEKSLLGKADYFKVNSLGSNQVGVINVVGEFDSLKSILAEKLGIIASSDVNDDILIEFVSRLSNKSTLTVLVIDEFGKLLEYAVKNNAQAEIYFLQQLAELFNDPNNNSLFITTLHQSFEAYGHVLSEAERNEWVKVKGRFKDLTFNEPIEQLLLLAADNAKSKALGSASKRSAQVLELQKRFYITNLDSNFGEQIANKLWPLDVISAYLLCVALQRYGQNERSLFTFLEAEFKTLSKHHSESAQLGIPEIYDYLYHEFYSYLNSKYNSDYTTWLMIHTALDRIDADFDGESIVAEDIIKVIGFVNLFGHKGAHVEDDFIIEYLFYLHDKKAIKGAIEQLVNLKILRFNRFSKSYKITEGTDLNIESELLQVSNEIETKLDIVHKLEEYFEFAVINAKSISYKTGTPRFFQYYISEEPLSELPKKQYQIDGVINLVFDSNLDKQLLVSVSAETDDFIYASFQNIKDIRESIYEIEKTGQVMKKYGDDKVAVKELQSIQESLKSLLNHQVIDALFTNAVEWYYQGQKIKVPSKKSLYKKISEVCGKVYNKTPVFRNELINRHFISGNIANSKKILFERLVNSCHKEDLDFSKDHFPAEKTIYLTLLKNTGIHSIYGSGYSLVQPTEKSFIPVWEHSEAFLDSAKMERKTVQAFYEHFESKPFKLTTGFLDFWIPIFLFIKRDDFALFGKEEGYLPELNEAILYLFTRNASKYEIKTFDVQGVKLDLYNKYREFLQLKDVNKVNNKSLIESIRPFLVFYRELNAYTQHTKRLSKEAISIRETIQKTQDPEKLFFEEFPKDVGTSLAEILKSERDLEEYVNKLRFAIKELRSCFDELVNRIEVYLVEEVLSQKDVSFGEYKEIISRRYSNLKEHMLLPAQKSLLIRLRSPIDDRSSWLNSICQVVLGKSLDRLNDKEEDTLKVKVKQAFFELDNLVSIAEKQEDNDQEAIKIQLTSFETGLQEETIIIPKKDQKELEKKLKEVSMSLGTNKKINLYLLTTLLKQQLDD</sequence>
<proteinExistence type="predicted"/>
<protein>
    <recommendedName>
        <fullName evidence="3">ATP-binding protein</fullName>
    </recommendedName>
</protein>
<dbReference type="RefSeq" id="WP_346758604.1">
    <property type="nucleotide sequence ID" value="NZ_JAUJEB010000002.1"/>
</dbReference>